<dbReference type="InterPro" id="IPR008271">
    <property type="entry name" value="Ser/Thr_kinase_AS"/>
</dbReference>
<dbReference type="InterPro" id="IPR000719">
    <property type="entry name" value="Prot_kinase_dom"/>
</dbReference>
<keyword evidence="2" id="KW-0808">Transferase</keyword>
<dbReference type="Gene3D" id="3.30.200.20">
    <property type="entry name" value="Phosphorylase Kinase, domain 1"/>
    <property type="match status" value="1"/>
</dbReference>
<dbReference type="PROSITE" id="PS00107">
    <property type="entry name" value="PROTEIN_KINASE_ATP"/>
    <property type="match status" value="1"/>
</dbReference>
<dbReference type="EMBL" id="KQ257452">
    <property type="protein sequence ID" value="KND03276.1"/>
    <property type="molecule type" value="Genomic_DNA"/>
</dbReference>
<evidence type="ECO:0000256" key="6">
    <source>
        <dbReference type="PROSITE-ProRule" id="PRU10141"/>
    </source>
</evidence>
<dbReference type="SMART" id="SM00220">
    <property type="entry name" value="S_TKc"/>
    <property type="match status" value="1"/>
</dbReference>
<dbReference type="SUPFAM" id="SSF56112">
    <property type="entry name" value="Protein kinase-like (PK-like)"/>
    <property type="match status" value="1"/>
</dbReference>
<organism evidence="9 10">
    <name type="scientific">Spizellomyces punctatus (strain DAOM BR117)</name>
    <dbReference type="NCBI Taxonomy" id="645134"/>
    <lineage>
        <taxon>Eukaryota</taxon>
        <taxon>Fungi</taxon>
        <taxon>Fungi incertae sedis</taxon>
        <taxon>Chytridiomycota</taxon>
        <taxon>Chytridiomycota incertae sedis</taxon>
        <taxon>Chytridiomycetes</taxon>
        <taxon>Spizellomycetales</taxon>
        <taxon>Spizellomycetaceae</taxon>
        <taxon>Spizellomyces</taxon>
    </lineage>
</organism>
<dbReference type="GO" id="GO:0005524">
    <property type="term" value="F:ATP binding"/>
    <property type="evidence" value="ECO:0007669"/>
    <property type="project" value="UniProtKB-UniRule"/>
</dbReference>
<proteinExistence type="inferred from homology"/>
<sequence>MKKFLAKIIGKGKHEHVLPGDNAESAFAAPTKSGSLVQPRSSNSGKIQSAFDEHYFMGKQLGIGSFAVVKECTRKSDSAKFAVKIIDKAQLRGKLEMLRMEVDVLKRINHPNVIGLCDIHETGTHVYLVTQLATGGELFDRIFTKGSYTEKDASALVRQLLTAIAYLHDMDIVHRDLKPENLLFKDQAEDSELMIADFGLSKMVEEGSFLQTACGTPHYVAPEILQQKGHGKPVDMWAIGVITYVLLCGYTPFWAEDNSNTSLFRAILECDYQFDEEYWAEISDAAKDFIRKLLVSDPTRRATAKDALTHPWLETESRVDLMPMVVKNFNARKTFKKAVLAVNTINRVAKASNSMRNLMSSQQGAASHPTGNIKEALPAASEAVTA</sequence>
<feature type="domain" description="Protein kinase" evidence="8">
    <location>
        <begin position="55"/>
        <end position="313"/>
    </location>
</feature>
<evidence type="ECO:0000256" key="1">
    <source>
        <dbReference type="ARBA" id="ARBA00022527"/>
    </source>
</evidence>
<comment type="similarity">
    <text evidence="7">Belongs to the protein kinase superfamily.</text>
</comment>
<dbReference type="InterPro" id="IPR017441">
    <property type="entry name" value="Protein_kinase_ATP_BS"/>
</dbReference>
<keyword evidence="3 6" id="KW-0547">Nucleotide-binding</keyword>
<dbReference type="OrthoDB" id="40902at2759"/>
<evidence type="ECO:0000259" key="8">
    <source>
        <dbReference type="PROSITE" id="PS50011"/>
    </source>
</evidence>
<reference evidence="9 10" key="1">
    <citation type="submission" date="2009-08" db="EMBL/GenBank/DDBJ databases">
        <title>The Genome Sequence of Spizellomyces punctatus strain DAOM BR117.</title>
        <authorList>
            <consortium name="The Broad Institute Genome Sequencing Platform"/>
            <person name="Russ C."/>
            <person name="Cuomo C."/>
            <person name="Shea T."/>
            <person name="Young S.K."/>
            <person name="Zeng Q."/>
            <person name="Koehrsen M."/>
            <person name="Haas B."/>
            <person name="Borodovsky M."/>
            <person name="Guigo R."/>
            <person name="Alvarado L."/>
            <person name="Berlin A."/>
            <person name="Bochicchio J."/>
            <person name="Borenstein D."/>
            <person name="Chapman S."/>
            <person name="Chen Z."/>
            <person name="Engels R."/>
            <person name="Freedman E."/>
            <person name="Gellesch M."/>
            <person name="Goldberg J."/>
            <person name="Griggs A."/>
            <person name="Gujja S."/>
            <person name="Heiman D."/>
            <person name="Hepburn T."/>
            <person name="Howarth C."/>
            <person name="Jen D."/>
            <person name="Larson L."/>
            <person name="Lewis B."/>
            <person name="Mehta T."/>
            <person name="Park D."/>
            <person name="Pearson M."/>
            <person name="Roberts A."/>
            <person name="Saif S."/>
            <person name="Shenoy N."/>
            <person name="Sisk P."/>
            <person name="Stolte C."/>
            <person name="Sykes S."/>
            <person name="Thomson T."/>
            <person name="Walk T."/>
            <person name="White J."/>
            <person name="Yandava C."/>
            <person name="Burger G."/>
            <person name="Gray M.W."/>
            <person name="Holland P.W.H."/>
            <person name="King N."/>
            <person name="Lang F.B.F."/>
            <person name="Roger A.J."/>
            <person name="Ruiz-Trillo I."/>
            <person name="Lander E."/>
            <person name="Nusbaum C."/>
        </authorList>
    </citation>
    <scope>NUCLEOTIDE SEQUENCE [LARGE SCALE GENOMIC DNA]</scope>
    <source>
        <strain evidence="9 10">DAOM BR117</strain>
    </source>
</reference>
<protein>
    <submittedName>
        <fullName evidence="9">CAMK/CAMK1 protein kinase</fullName>
    </submittedName>
</protein>
<dbReference type="AlphaFoldDB" id="A0A0L0HPE5"/>
<dbReference type="Pfam" id="PF00069">
    <property type="entry name" value="Pkinase"/>
    <property type="match status" value="1"/>
</dbReference>
<evidence type="ECO:0000256" key="2">
    <source>
        <dbReference type="ARBA" id="ARBA00022679"/>
    </source>
</evidence>
<dbReference type="Proteomes" id="UP000053201">
    <property type="component" value="Unassembled WGS sequence"/>
</dbReference>
<dbReference type="PROSITE" id="PS50011">
    <property type="entry name" value="PROTEIN_KINASE_DOM"/>
    <property type="match status" value="1"/>
</dbReference>
<keyword evidence="1 7" id="KW-0723">Serine/threonine-protein kinase</keyword>
<keyword evidence="5 6" id="KW-0067">ATP-binding</keyword>
<gene>
    <name evidence="9" type="ORF">SPPG_02327</name>
</gene>
<dbReference type="InterPro" id="IPR011009">
    <property type="entry name" value="Kinase-like_dom_sf"/>
</dbReference>
<dbReference type="FunFam" id="3.30.200.20:FF:000042">
    <property type="entry name" value="Aurora kinase A"/>
    <property type="match status" value="1"/>
</dbReference>
<dbReference type="GeneID" id="27685920"/>
<dbReference type="RefSeq" id="XP_016611315.1">
    <property type="nucleotide sequence ID" value="XM_016750618.1"/>
</dbReference>
<dbReference type="Gene3D" id="1.10.510.10">
    <property type="entry name" value="Transferase(Phosphotransferase) domain 1"/>
    <property type="match status" value="1"/>
</dbReference>
<evidence type="ECO:0000313" key="10">
    <source>
        <dbReference type="Proteomes" id="UP000053201"/>
    </source>
</evidence>
<name>A0A0L0HPE5_SPIPD</name>
<evidence type="ECO:0000313" key="9">
    <source>
        <dbReference type="EMBL" id="KND03276.1"/>
    </source>
</evidence>
<dbReference type="STRING" id="645134.A0A0L0HPE5"/>
<keyword evidence="4 9" id="KW-0418">Kinase</keyword>
<evidence type="ECO:0000256" key="3">
    <source>
        <dbReference type="ARBA" id="ARBA00022741"/>
    </source>
</evidence>
<feature type="binding site" evidence="6">
    <location>
        <position position="84"/>
    </location>
    <ligand>
        <name>ATP</name>
        <dbReference type="ChEBI" id="CHEBI:30616"/>
    </ligand>
</feature>
<dbReference type="VEuPathDB" id="FungiDB:SPPG_02327"/>
<dbReference type="eggNOG" id="KOG0032">
    <property type="taxonomic scope" value="Eukaryota"/>
</dbReference>
<dbReference type="PROSITE" id="PS00108">
    <property type="entry name" value="PROTEIN_KINASE_ST"/>
    <property type="match status" value="1"/>
</dbReference>
<dbReference type="InParanoid" id="A0A0L0HPE5"/>
<evidence type="ECO:0000256" key="7">
    <source>
        <dbReference type="RuleBase" id="RU000304"/>
    </source>
</evidence>
<dbReference type="GO" id="GO:0004674">
    <property type="term" value="F:protein serine/threonine kinase activity"/>
    <property type="evidence" value="ECO:0007669"/>
    <property type="project" value="UniProtKB-KW"/>
</dbReference>
<evidence type="ECO:0000256" key="5">
    <source>
        <dbReference type="ARBA" id="ARBA00022840"/>
    </source>
</evidence>
<keyword evidence="10" id="KW-1185">Reference proteome</keyword>
<accession>A0A0L0HPE5</accession>
<dbReference type="FunFam" id="1.10.510.10:FF:000026">
    <property type="entry name" value="Calcium/calmodulin-dependent protein kinase type 1"/>
    <property type="match status" value="1"/>
</dbReference>
<dbReference type="PANTHER" id="PTHR24347">
    <property type="entry name" value="SERINE/THREONINE-PROTEIN KINASE"/>
    <property type="match status" value="1"/>
</dbReference>
<dbReference type="CDD" id="cd05117">
    <property type="entry name" value="STKc_CAMK"/>
    <property type="match status" value="1"/>
</dbReference>
<evidence type="ECO:0000256" key="4">
    <source>
        <dbReference type="ARBA" id="ARBA00022777"/>
    </source>
</evidence>
<dbReference type="OMA" id="MGRAYNE"/>